<dbReference type="EMBL" id="CAFZ01000008">
    <property type="protein sequence ID" value="CCA66990.1"/>
    <property type="molecule type" value="Genomic_DNA"/>
</dbReference>
<gene>
    <name evidence="1" type="ORF">PIIN_00827</name>
</gene>
<dbReference type="OrthoDB" id="3137420at2759"/>
<evidence type="ECO:0000313" key="1">
    <source>
        <dbReference type="EMBL" id="CCA66990.1"/>
    </source>
</evidence>
<dbReference type="InParanoid" id="G4T6S5"/>
<sequence>MEDGTQPRFQGIAFEHDLVLIKTGFDGSIPMNAAVSFLANQPTPETCSVVIFTPDSKLYDDSEHASMPLEVDEWLLANGSRGGISKLLNRLSIVRVVDLAQLAVCLSAFPADSLQQEWPKDGIMIILHDISTLSKLNSEQDLGRLLAIVGHGIGALRGCSGVKKFIIFDGHLSASTERILKCYLTQESIVDGRETEGPRRGVGDRRD</sequence>
<accession>G4T6S5</accession>
<organism evidence="1 2">
    <name type="scientific">Serendipita indica (strain DSM 11827)</name>
    <name type="common">Root endophyte fungus</name>
    <name type="synonym">Piriformospora indica</name>
    <dbReference type="NCBI Taxonomy" id="1109443"/>
    <lineage>
        <taxon>Eukaryota</taxon>
        <taxon>Fungi</taxon>
        <taxon>Dikarya</taxon>
        <taxon>Basidiomycota</taxon>
        <taxon>Agaricomycotina</taxon>
        <taxon>Agaricomycetes</taxon>
        <taxon>Sebacinales</taxon>
        <taxon>Serendipitaceae</taxon>
        <taxon>Serendipita</taxon>
    </lineage>
</organism>
<reference evidence="1 2" key="1">
    <citation type="journal article" date="2011" name="PLoS Pathog.">
        <title>Endophytic Life Strategies Decoded by Genome and Transcriptome Analyses of the Mutualistic Root Symbiont Piriformospora indica.</title>
        <authorList>
            <person name="Zuccaro A."/>
            <person name="Lahrmann U."/>
            <person name="Guldener U."/>
            <person name="Langen G."/>
            <person name="Pfiffi S."/>
            <person name="Biedenkopf D."/>
            <person name="Wong P."/>
            <person name="Samans B."/>
            <person name="Grimm C."/>
            <person name="Basiewicz M."/>
            <person name="Murat C."/>
            <person name="Martin F."/>
            <person name="Kogel K.H."/>
        </authorList>
    </citation>
    <scope>NUCLEOTIDE SEQUENCE [LARGE SCALE GENOMIC DNA]</scope>
    <source>
        <strain evidence="1 2">DSM 11827</strain>
    </source>
</reference>
<dbReference type="AlphaFoldDB" id="G4T6S5"/>
<proteinExistence type="predicted"/>
<keyword evidence="2" id="KW-1185">Reference proteome</keyword>
<comment type="caution">
    <text evidence="1">The sequence shown here is derived from an EMBL/GenBank/DDBJ whole genome shotgun (WGS) entry which is preliminary data.</text>
</comment>
<evidence type="ECO:0000313" key="2">
    <source>
        <dbReference type="Proteomes" id="UP000007148"/>
    </source>
</evidence>
<dbReference type="HOGENOM" id="CLU_1267569_0_0_1"/>
<name>G4T6S5_SERID</name>
<dbReference type="Proteomes" id="UP000007148">
    <property type="component" value="Unassembled WGS sequence"/>
</dbReference>
<protein>
    <submittedName>
        <fullName evidence="1">Uncharacterized protein</fullName>
    </submittedName>
</protein>